<name>A0ABT6MS05_9GAMM</name>
<feature type="signal peptide" evidence="1">
    <location>
        <begin position="1"/>
        <end position="21"/>
    </location>
</feature>
<dbReference type="Proteomes" id="UP001160550">
    <property type="component" value="Unassembled WGS sequence"/>
</dbReference>
<reference evidence="3" key="1">
    <citation type="journal article" date="2007" name="Int. J. Syst. Evol. Microbiol.">
        <title>Luteimonas composti sp. nov., a moderately thermophilic bacterium isolated from food waste.</title>
        <authorList>
            <person name="Young C.C."/>
            <person name="Kampfer P."/>
            <person name="Chen W.M."/>
            <person name="Yen W.S."/>
            <person name="Arun A.B."/>
            <person name="Lai W.A."/>
            <person name="Shen F.T."/>
            <person name="Rekha P.D."/>
            <person name="Lin K.Y."/>
            <person name="Chou J.H."/>
        </authorList>
    </citation>
    <scope>NUCLEOTIDE SEQUENCE</scope>
    <source>
        <strain evidence="3">CC-YY355</strain>
    </source>
</reference>
<keyword evidence="3" id="KW-0449">Lipoprotein</keyword>
<organism evidence="3 4">
    <name type="scientific">Luteimonas composti</name>
    <dbReference type="NCBI Taxonomy" id="398257"/>
    <lineage>
        <taxon>Bacteria</taxon>
        <taxon>Pseudomonadati</taxon>
        <taxon>Pseudomonadota</taxon>
        <taxon>Gammaproteobacteria</taxon>
        <taxon>Lysobacterales</taxon>
        <taxon>Lysobacteraceae</taxon>
        <taxon>Luteimonas</taxon>
    </lineage>
</organism>
<evidence type="ECO:0000256" key="1">
    <source>
        <dbReference type="SAM" id="SignalP"/>
    </source>
</evidence>
<reference evidence="3" key="2">
    <citation type="submission" date="2023-04" db="EMBL/GenBank/DDBJ databases">
        <authorList>
            <person name="Sun J.-Q."/>
        </authorList>
    </citation>
    <scope>NUCLEOTIDE SEQUENCE</scope>
    <source>
        <strain evidence="3">CC-YY355</strain>
    </source>
</reference>
<dbReference type="Pfam" id="PF03886">
    <property type="entry name" value="ABC_trans_aux"/>
    <property type="match status" value="1"/>
</dbReference>
<proteinExistence type="predicted"/>
<accession>A0ABT6MS05</accession>
<dbReference type="Gene3D" id="3.40.50.10610">
    <property type="entry name" value="ABC-type transport auxiliary lipoprotein component"/>
    <property type="match status" value="1"/>
</dbReference>
<feature type="chain" id="PRO_5046626729" evidence="1">
    <location>
        <begin position="22"/>
        <end position="213"/>
    </location>
</feature>
<feature type="domain" description="ABC-type transport auxiliary lipoprotein component" evidence="2">
    <location>
        <begin position="33"/>
        <end position="193"/>
    </location>
</feature>
<dbReference type="PROSITE" id="PS51257">
    <property type="entry name" value="PROKAR_LIPOPROTEIN"/>
    <property type="match status" value="1"/>
</dbReference>
<dbReference type="InterPro" id="IPR005586">
    <property type="entry name" value="ABC_trans_aux"/>
</dbReference>
<evidence type="ECO:0000313" key="3">
    <source>
        <dbReference type="EMBL" id="MDH7453427.1"/>
    </source>
</evidence>
<comment type="caution">
    <text evidence="3">The sequence shown here is derived from an EMBL/GenBank/DDBJ whole genome shotgun (WGS) entry which is preliminary data.</text>
</comment>
<gene>
    <name evidence="3" type="ORF">QF205_10150</name>
</gene>
<keyword evidence="1" id="KW-0732">Signal</keyword>
<keyword evidence="4" id="KW-1185">Reference proteome</keyword>
<sequence length="213" mass="22758">MTIRHAVAVLLPLALAGCSLLGGGDREPSTIYAPDPRVTLDASAPTVEWQLALVAPQAARIVDSSRIAVRPLPGELQVYRGASWAKPPPDMLQDALLRALEDSGRIPAVARQGAGVFPDYKLLTDVRRFEADYAGKAVPAAVIEVNAKLVHGRDQSIVASRTFERVTPSAGTDIALVADAFSRGMEQLTGELALWILTTGDAHQRSQHPGEPR</sequence>
<dbReference type="EMBL" id="JARYGX010000019">
    <property type="protein sequence ID" value="MDH7453427.1"/>
    <property type="molecule type" value="Genomic_DNA"/>
</dbReference>
<dbReference type="SUPFAM" id="SSF159594">
    <property type="entry name" value="XCC0632-like"/>
    <property type="match status" value="1"/>
</dbReference>
<protein>
    <submittedName>
        <fullName evidence="3">ABC-type transport auxiliary lipoprotein family protein</fullName>
    </submittedName>
</protein>
<evidence type="ECO:0000313" key="4">
    <source>
        <dbReference type="Proteomes" id="UP001160550"/>
    </source>
</evidence>
<evidence type="ECO:0000259" key="2">
    <source>
        <dbReference type="Pfam" id="PF03886"/>
    </source>
</evidence>